<dbReference type="Pfam" id="PF13487">
    <property type="entry name" value="HD_5"/>
    <property type="match status" value="1"/>
</dbReference>
<feature type="compositionally biased region" description="Polar residues" evidence="1">
    <location>
        <begin position="1"/>
        <end position="12"/>
    </location>
</feature>
<dbReference type="Proteomes" id="UP000037997">
    <property type="component" value="Unassembled WGS sequence"/>
</dbReference>
<dbReference type="STRING" id="35818.HPU229336_04930"/>
<accession>A0A0N0LQF1</accession>
<evidence type="ECO:0000313" key="5">
    <source>
        <dbReference type="Proteomes" id="UP000037997"/>
    </source>
</evidence>
<comment type="caution">
    <text evidence="3">The sequence shown here is derived from an EMBL/GenBank/DDBJ whole genome shotgun (WGS) entry which is preliminary data.</text>
</comment>
<evidence type="ECO:0000256" key="1">
    <source>
        <dbReference type="SAM" id="MobiDB-lite"/>
    </source>
</evidence>
<gene>
    <name evidence="3" type="ORF">HPU229334_11320</name>
    <name evidence="2" type="ORF">HPU229336_04930</name>
</gene>
<dbReference type="Proteomes" id="UP000037800">
    <property type="component" value="Unassembled WGS sequence"/>
</dbReference>
<dbReference type="PANTHER" id="PTHR43155:SF2">
    <property type="entry name" value="CYCLIC DI-GMP PHOSPHODIESTERASE PA4108"/>
    <property type="match status" value="1"/>
</dbReference>
<proteinExistence type="predicted"/>
<dbReference type="EMBL" id="JNOC01000078">
    <property type="protein sequence ID" value="KPH54980.1"/>
    <property type="molecule type" value="Genomic_DNA"/>
</dbReference>
<dbReference type="Gene3D" id="1.10.3210.10">
    <property type="entry name" value="Hypothetical protein af1432"/>
    <property type="match status" value="1"/>
</dbReference>
<name>A0A0N0LQF1_9HELI</name>
<dbReference type="PANTHER" id="PTHR43155">
    <property type="entry name" value="CYCLIC DI-GMP PHOSPHODIESTERASE PA4108-RELATED"/>
    <property type="match status" value="1"/>
</dbReference>
<evidence type="ECO:0008006" key="6">
    <source>
        <dbReference type="Google" id="ProtNLM"/>
    </source>
</evidence>
<dbReference type="EMBL" id="JNUR01000035">
    <property type="protein sequence ID" value="KPH50049.1"/>
    <property type="molecule type" value="Genomic_DNA"/>
</dbReference>
<organism evidence="3 5">
    <name type="scientific">Helicobacter pullorum</name>
    <dbReference type="NCBI Taxonomy" id="35818"/>
    <lineage>
        <taxon>Bacteria</taxon>
        <taxon>Pseudomonadati</taxon>
        <taxon>Campylobacterota</taxon>
        <taxon>Epsilonproteobacteria</taxon>
        <taxon>Campylobacterales</taxon>
        <taxon>Helicobacteraceae</taxon>
        <taxon>Helicobacter</taxon>
    </lineage>
</organism>
<evidence type="ECO:0000313" key="2">
    <source>
        <dbReference type="EMBL" id="KPH50049.1"/>
    </source>
</evidence>
<protein>
    <recommendedName>
        <fullName evidence="6">HD-GYP domain-containing protein</fullName>
    </recommendedName>
</protein>
<dbReference type="AlphaFoldDB" id="A0A0N0LQF1"/>
<sequence>MEGQKNMENNGNKIEKVRKNKGNNMENKNQKKLNINVSLSDFQKHIEYEKQFLFKLIPFLKTFKLNIFNYNTNIGNLALSIGNILDIRSDDFIFACYYANMSFLSMEHLLRKETLNEEELKTFKRHIYLSADFLEKINLPKSAEIVLYHHEKPNAQGYLRKQSYPKESAIINIAEEFTEAILPREYRPQYTLKEALQLALEPYKNSIFFDNREYEIIKKKLTNSYLELV</sequence>
<dbReference type="RefSeq" id="WP_005023136.1">
    <property type="nucleotide sequence ID" value="NZ_CABKNZ010000039.1"/>
</dbReference>
<feature type="region of interest" description="Disordered" evidence="1">
    <location>
        <begin position="1"/>
        <end position="28"/>
    </location>
</feature>
<reference evidence="4 5" key="1">
    <citation type="submission" date="2014-06" db="EMBL/GenBank/DDBJ databases">
        <title>Helicobacter pullorum isolates in fresh chicken meat - phenotypic and genotypic features.</title>
        <authorList>
            <person name="Borges V."/>
            <person name="Santos A."/>
            <person name="Correia C.B."/>
            <person name="Saraiva M."/>
            <person name="Menard A."/>
            <person name="Vieira L."/>
            <person name="Sampaio D.A."/>
            <person name="Gomes J.P."/>
            <person name="Oleastro M."/>
        </authorList>
    </citation>
    <scope>NUCLEOTIDE SEQUENCE [LARGE SCALE GENOMIC DNA]</scope>
    <source>
        <strain evidence="3 5">229334/12</strain>
        <strain evidence="2 4">229336/12</strain>
    </source>
</reference>
<evidence type="ECO:0000313" key="3">
    <source>
        <dbReference type="EMBL" id="KPH54980.1"/>
    </source>
</evidence>
<evidence type="ECO:0000313" key="4">
    <source>
        <dbReference type="Proteomes" id="UP000037800"/>
    </source>
</evidence>
<dbReference type="PATRIC" id="fig|35818.10.peg.1008"/>